<dbReference type="EMBL" id="MFIA01000026">
    <property type="protein sequence ID" value="OGF82147.1"/>
    <property type="molecule type" value="Genomic_DNA"/>
</dbReference>
<evidence type="ECO:0000313" key="3">
    <source>
        <dbReference type="Proteomes" id="UP000178046"/>
    </source>
</evidence>
<feature type="transmembrane region" description="Helical" evidence="1">
    <location>
        <begin position="98"/>
        <end position="116"/>
    </location>
</feature>
<protein>
    <recommendedName>
        <fullName evidence="4">DUF5671 domain-containing protein</fullName>
    </recommendedName>
</protein>
<accession>A0A1F5X2L6</accession>
<keyword evidence="1" id="KW-0812">Transmembrane</keyword>
<evidence type="ECO:0008006" key="4">
    <source>
        <dbReference type="Google" id="ProtNLM"/>
    </source>
</evidence>
<feature type="transmembrane region" description="Helical" evidence="1">
    <location>
        <begin position="66"/>
        <end position="86"/>
    </location>
</feature>
<evidence type="ECO:0000313" key="2">
    <source>
        <dbReference type="EMBL" id="OGF82147.1"/>
    </source>
</evidence>
<reference evidence="2 3" key="1">
    <citation type="journal article" date="2016" name="Nat. Commun.">
        <title>Thousands of microbial genomes shed light on interconnected biogeochemical processes in an aquifer system.</title>
        <authorList>
            <person name="Anantharaman K."/>
            <person name="Brown C.T."/>
            <person name="Hug L.A."/>
            <person name="Sharon I."/>
            <person name="Castelle C.J."/>
            <person name="Probst A.J."/>
            <person name="Thomas B.C."/>
            <person name="Singh A."/>
            <person name="Wilkins M.J."/>
            <person name="Karaoz U."/>
            <person name="Brodie E.L."/>
            <person name="Williams K.H."/>
            <person name="Hubbard S.S."/>
            <person name="Banfield J.F."/>
        </authorList>
    </citation>
    <scope>NUCLEOTIDE SEQUENCE [LARGE SCALE GENOMIC DNA]</scope>
</reference>
<gene>
    <name evidence="2" type="ORF">A2924_00470</name>
</gene>
<proteinExistence type="predicted"/>
<name>A0A1F5X2L6_9BACT</name>
<comment type="caution">
    <text evidence="2">The sequence shown here is derived from an EMBL/GenBank/DDBJ whole genome shotgun (WGS) entry which is preliminary data.</text>
</comment>
<keyword evidence="1" id="KW-0472">Membrane</keyword>
<keyword evidence="1" id="KW-1133">Transmembrane helix</keyword>
<dbReference type="Proteomes" id="UP000178046">
    <property type="component" value="Unassembled WGS sequence"/>
</dbReference>
<dbReference type="AlphaFoldDB" id="A0A1F5X2L6"/>
<evidence type="ECO:0000256" key="1">
    <source>
        <dbReference type="SAM" id="Phobius"/>
    </source>
</evidence>
<sequence>MSNQQVDDYIKQSRQAGISDSEIKQKLLESGWGNDVVSQAFMNPVSNPNVAVKPQKDYWHSAYKNFLHFSYFGYFLFLVFLIRWIVKFEPIPKSLSVTLLLILAISTVWFAISQLFKKHHKKAVLAGYVFLSAIAISLLWQGSLLALLLIFYLFYLVYRASKMPVAQI</sequence>
<organism evidence="2 3">
    <name type="scientific">Candidatus Giovannonibacteria bacterium RIFCSPLOWO2_01_FULL_44_16</name>
    <dbReference type="NCBI Taxonomy" id="1798348"/>
    <lineage>
        <taxon>Bacteria</taxon>
        <taxon>Candidatus Giovannoniibacteriota</taxon>
    </lineage>
</organism>
<feature type="transmembrane region" description="Helical" evidence="1">
    <location>
        <begin position="128"/>
        <end position="158"/>
    </location>
</feature>